<dbReference type="PANTHER" id="PTHR28055">
    <property type="entry name" value="ALTERED INHERITANCE OF MITOCHONDRIA PROTEIN 41, MITOCHONDRIAL"/>
    <property type="match status" value="1"/>
</dbReference>
<comment type="caution">
    <text evidence="1">The sequence shown here is derived from an EMBL/GenBank/DDBJ whole genome shotgun (WGS) entry which is preliminary data.</text>
</comment>
<accession>A0A929MPV4</accession>
<evidence type="ECO:0000313" key="2">
    <source>
        <dbReference type="Proteomes" id="UP000757900"/>
    </source>
</evidence>
<dbReference type="SUPFAM" id="SSF89095">
    <property type="entry name" value="GatB/YqeY motif"/>
    <property type="match status" value="1"/>
</dbReference>
<dbReference type="PANTHER" id="PTHR28055:SF1">
    <property type="entry name" value="ALTERED INHERITANCE OF MITOCHONDRIA PROTEIN 41, MITOCHONDRIAL"/>
    <property type="match status" value="1"/>
</dbReference>
<dbReference type="InterPro" id="IPR003789">
    <property type="entry name" value="Asn/Gln_tRNA_amidoTrase-B-like"/>
</dbReference>
<dbReference type="Pfam" id="PF09424">
    <property type="entry name" value="YqeY"/>
    <property type="match status" value="1"/>
</dbReference>
<sequence>MTLTERINQDIKTAMKAKDKDSLKVLRMLKAALQKEALEQPEPLSQDQEITIISRELKQRRDSLAEFKKADREDLVSATQDEIVIVQKYLPEQLSPEALEAKVREIMAQVGATSKADFGKVMGLAASSLKGQAEGKAINETVKRLLG</sequence>
<dbReference type="InterPro" id="IPR023168">
    <property type="entry name" value="GatB_Yqey_C_2"/>
</dbReference>
<proteinExistence type="predicted"/>
<dbReference type="InterPro" id="IPR019004">
    <property type="entry name" value="YqeY/Aim41"/>
</dbReference>
<dbReference type="Proteomes" id="UP000757900">
    <property type="component" value="Unassembled WGS sequence"/>
</dbReference>
<dbReference type="EMBL" id="JABZFV010000123">
    <property type="protein sequence ID" value="MBF0935072.1"/>
    <property type="molecule type" value="Genomic_DNA"/>
</dbReference>
<organism evidence="1 2">
    <name type="scientific">Abiotrophia defectiva</name>
    <name type="common">Streptococcus defectivus</name>
    <dbReference type="NCBI Taxonomy" id="46125"/>
    <lineage>
        <taxon>Bacteria</taxon>
        <taxon>Bacillati</taxon>
        <taxon>Bacillota</taxon>
        <taxon>Bacilli</taxon>
        <taxon>Lactobacillales</taxon>
        <taxon>Aerococcaceae</taxon>
        <taxon>Abiotrophia</taxon>
    </lineage>
</organism>
<dbReference type="AlphaFoldDB" id="A0A929MPV4"/>
<protein>
    <submittedName>
        <fullName evidence="1">GatB/YqeY domain-containing protein</fullName>
    </submittedName>
</protein>
<dbReference type="InterPro" id="IPR042184">
    <property type="entry name" value="YqeY/Aim41_N"/>
</dbReference>
<gene>
    <name evidence="1" type="ORF">HXK00_05445</name>
</gene>
<dbReference type="GO" id="GO:0016884">
    <property type="term" value="F:carbon-nitrogen ligase activity, with glutamine as amido-N-donor"/>
    <property type="evidence" value="ECO:0007669"/>
    <property type="project" value="InterPro"/>
</dbReference>
<dbReference type="Gene3D" id="1.10.1510.10">
    <property type="entry name" value="Uncharacterised protein YqeY/AIM41 PF09424, N-terminal domain"/>
    <property type="match status" value="1"/>
</dbReference>
<dbReference type="Gene3D" id="1.10.10.410">
    <property type="match status" value="1"/>
</dbReference>
<reference evidence="1" key="1">
    <citation type="submission" date="2020-04" db="EMBL/GenBank/DDBJ databases">
        <title>Deep metagenomics examines the oral microbiome during advanced dental caries in children, revealing novel taxa and co-occurrences with host molecules.</title>
        <authorList>
            <person name="Baker J.L."/>
            <person name="Morton J.T."/>
            <person name="Dinis M."/>
            <person name="Alvarez R."/>
            <person name="Tran N.C."/>
            <person name="Knight R."/>
            <person name="Edlund A."/>
        </authorList>
    </citation>
    <scope>NUCLEOTIDE SEQUENCE</scope>
    <source>
        <strain evidence="1">JCVI_23_bin.16</strain>
    </source>
</reference>
<name>A0A929MPV4_ABIDE</name>
<evidence type="ECO:0000313" key="1">
    <source>
        <dbReference type="EMBL" id="MBF0935072.1"/>
    </source>
</evidence>